<evidence type="ECO:0000313" key="3">
    <source>
        <dbReference type="EMBL" id="QNO42307.1"/>
    </source>
</evidence>
<evidence type="ECO:0000313" key="5">
    <source>
        <dbReference type="EMBL" id="QNO42707.1"/>
    </source>
</evidence>
<dbReference type="EMBL" id="MT630785">
    <property type="protein sequence ID" value="QNO42999.1"/>
    <property type="molecule type" value="Genomic_DNA"/>
</dbReference>
<dbReference type="EMBL" id="MT630757">
    <property type="protein sequence ID" value="QNO42707.1"/>
    <property type="molecule type" value="Genomic_DNA"/>
</dbReference>
<protein>
    <submittedName>
        <fullName evidence="2">Uncharacterized protein</fullName>
    </submittedName>
</protein>
<gene>
    <name evidence="7" type="ORF">ABGNOHFO_00018</name>
    <name evidence="5" type="ORF">AOABALHP_00010</name>
    <name evidence="6" type="ORF">APHJHCDA_00010</name>
    <name evidence="9" type="ORF">BLHHIOMN_00005</name>
    <name evidence="1" type="ORF">CIDILJJO_00010</name>
    <name evidence="10" type="ORF">GCLFFNCO_00003</name>
    <name evidence="2" type="ORF">INBEEEIC_00005</name>
    <name evidence="4" type="ORF">LBOOMNCC_00022</name>
    <name evidence="8" type="ORF">LNNHMJAE_00017</name>
    <name evidence="3" type="ORF">OEDCDHIP_00024</name>
</gene>
<evidence type="ECO:0000313" key="4">
    <source>
        <dbReference type="EMBL" id="QNO42469.1"/>
    </source>
</evidence>
<dbReference type="EMBL" id="MT630708">
    <property type="protein sequence ID" value="QNO42103.1"/>
    <property type="molecule type" value="Genomic_DNA"/>
</dbReference>
<evidence type="ECO:0000313" key="9">
    <source>
        <dbReference type="EMBL" id="QNO43410.1"/>
    </source>
</evidence>
<dbReference type="EMBL" id="MT630742">
    <property type="protein sequence ID" value="QNO42469.1"/>
    <property type="molecule type" value="Genomic_DNA"/>
</dbReference>
<evidence type="ECO:0000313" key="8">
    <source>
        <dbReference type="EMBL" id="QNO43142.1"/>
    </source>
</evidence>
<dbReference type="EMBL" id="MT630767">
    <property type="protein sequence ID" value="QNO42793.1"/>
    <property type="molecule type" value="Genomic_DNA"/>
</dbReference>
<dbReference type="EMBL" id="MT630792">
    <property type="protein sequence ID" value="QNO43142.1"/>
    <property type="molecule type" value="Genomic_DNA"/>
</dbReference>
<evidence type="ECO:0000313" key="6">
    <source>
        <dbReference type="EMBL" id="QNO42793.1"/>
    </source>
</evidence>
<accession>A0A7G9Y269</accession>
<proteinExistence type="predicted"/>
<organism evidence="2">
    <name type="scientific">Candidatus Methanogaster sp. ANME-2c ERB4</name>
    <dbReference type="NCBI Taxonomy" id="2759911"/>
    <lineage>
        <taxon>Archaea</taxon>
        <taxon>Methanobacteriati</taxon>
        <taxon>Methanobacteriota</taxon>
        <taxon>Stenosarchaea group</taxon>
        <taxon>Methanomicrobia</taxon>
        <taxon>Methanosarcinales</taxon>
        <taxon>ANME-2 cluster</taxon>
        <taxon>Candidatus Methanogasteraceae</taxon>
        <taxon>Candidatus Methanogaster</taxon>
    </lineage>
</organism>
<evidence type="ECO:0000313" key="10">
    <source>
        <dbReference type="EMBL" id="QNO45724.1"/>
    </source>
</evidence>
<name>A0A7G9Y269_9EURY</name>
<dbReference type="EMBL" id="MT631147">
    <property type="protein sequence ID" value="QNO45724.1"/>
    <property type="molecule type" value="Genomic_DNA"/>
</dbReference>
<dbReference type="EMBL" id="MT630643">
    <property type="protein sequence ID" value="QNO41463.1"/>
    <property type="molecule type" value="Genomic_DNA"/>
</dbReference>
<dbReference type="EMBL" id="MT630729">
    <property type="protein sequence ID" value="QNO42307.1"/>
    <property type="molecule type" value="Genomic_DNA"/>
</dbReference>
<evidence type="ECO:0000313" key="2">
    <source>
        <dbReference type="EMBL" id="QNO42103.1"/>
    </source>
</evidence>
<evidence type="ECO:0000313" key="7">
    <source>
        <dbReference type="EMBL" id="QNO42999.1"/>
    </source>
</evidence>
<evidence type="ECO:0000313" key="1">
    <source>
        <dbReference type="EMBL" id="QNO41463.1"/>
    </source>
</evidence>
<sequence length="63" mass="6824">MTQYAEARAAQLVWLLPQLNAECERLKNATESTITGRTLGDRGLAILGGQADEISHAIERLSA</sequence>
<reference evidence="2" key="1">
    <citation type="submission" date="2020-06" db="EMBL/GenBank/DDBJ databases">
        <title>Unique genomic features of the anaerobic methanotrophic archaea.</title>
        <authorList>
            <person name="Chadwick G.L."/>
            <person name="Skennerton C.T."/>
            <person name="Laso-Perez R."/>
            <person name="Leu A.O."/>
            <person name="Speth D.R."/>
            <person name="Yu H."/>
            <person name="Morgan-Lang C."/>
            <person name="Hatzenpichler R."/>
            <person name="Goudeau D."/>
            <person name="Malmstrom R."/>
            <person name="Brazelton W.J."/>
            <person name="Woyke T."/>
            <person name="Hallam S.J."/>
            <person name="Tyson G.W."/>
            <person name="Wegener G."/>
            <person name="Boetius A."/>
            <person name="Orphan V."/>
        </authorList>
    </citation>
    <scope>NUCLEOTIDE SEQUENCE</scope>
</reference>
<dbReference type="AlphaFoldDB" id="A0A7G9Y269"/>
<dbReference type="EMBL" id="MT630819">
    <property type="protein sequence ID" value="QNO43410.1"/>
    <property type="molecule type" value="Genomic_DNA"/>
</dbReference>